<proteinExistence type="predicted"/>
<organism evidence="2 3">
    <name type="scientific">Ilex paraguariensis</name>
    <name type="common">yerba mate</name>
    <dbReference type="NCBI Taxonomy" id="185542"/>
    <lineage>
        <taxon>Eukaryota</taxon>
        <taxon>Viridiplantae</taxon>
        <taxon>Streptophyta</taxon>
        <taxon>Embryophyta</taxon>
        <taxon>Tracheophyta</taxon>
        <taxon>Spermatophyta</taxon>
        <taxon>Magnoliopsida</taxon>
        <taxon>eudicotyledons</taxon>
        <taxon>Gunneridae</taxon>
        <taxon>Pentapetalae</taxon>
        <taxon>asterids</taxon>
        <taxon>campanulids</taxon>
        <taxon>Aquifoliales</taxon>
        <taxon>Aquifoliaceae</taxon>
        <taxon>Ilex</taxon>
    </lineage>
</organism>
<evidence type="ECO:0000256" key="1">
    <source>
        <dbReference type="SAM" id="MobiDB-lite"/>
    </source>
</evidence>
<keyword evidence="3" id="KW-1185">Reference proteome</keyword>
<comment type="caution">
    <text evidence="2">The sequence shown here is derived from an EMBL/GenBank/DDBJ whole genome shotgun (WGS) entry which is preliminary data.</text>
</comment>
<name>A0ABC8V4E6_9AQUA</name>
<sequence>MKSIFMRVLFCKIHCPSFICFCKPSAAHLYTPGPLKLENTHGLSSAVCATDASDHIARGTNEVKEENSEGKQEAEDVPRSCIRKAPLESGAPKKAEKKRVQWLDNFGKELVEIKEFESSETGDIDNEEYNRGCACIIL</sequence>
<evidence type="ECO:0000313" key="2">
    <source>
        <dbReference type="EMBL" id="CAK9187759.1"/>
    </source>
</evidence>
<dbReference type="AlphaFoldDB" id="A0ABC8V4E6"/>
<reference evidence="2 3" key="1">
    <citation type="submission" date="2024-02" db="EMBL/GenBank/DDBJ databases">
        <authorList>
            <person name="Vignale AGUSTIN F."/>
            <person name="Sosa J E."/>
            <person name="Modenutti C."/>
        </authorList>
    </citation>
    <scope>NUCLEOTIDE SEQUENCE [LARGE SCALE GENOMIC DNA]</scope>
</reference>
<gene>
    <name evidence="2" type="ORF">ILEXP_LOCUS58350</name>
</gene>
<dbReference type="Proteomes" id="UP001642360">
    <property type="component" value="Unassembled WGS sequence"/>
</dbReference>
<feature type="region of interest" description="Disordered" evidence="1">
    <location>
        <begin position="61"/>
        <end position="97"/>
    </location>
</feature>
<feature type="compositionally biased region" description="Basic and acidic residues" evidence="1">
    <location>
        <begin position="61"/>
        <end position="78"/>
    </location>
</feature>
<dbReference type="EMBL" id="CAUOFW020010124">
    <property type="protein sequence ID" value="CAK9187759.1"/>
    <property type="molecule type" value="Genomic_DNA"/>
</dbReference>
<dbReference type="PANTHER" id="PTHR33401:SF19">
    <property type="entry name" value="(RAPE) HYPOTHETICAL PROTEIN"/>
    <property type="match status" value="1"/>
</dbReference>
<evidence type="ECO:0000313" key="3">
    <source>
        <dbReference type="Proteomes" id="UP001642360"/>
    </source>
</evidence>
<accession>A0ABC8V4E6</accession>
<dbReference type="PANTHER" id="PTHR33401">
    <property type="entry name" value="LIGHT-HARVESTING COMPLEX-LIKE PROTEIN OHP2, CHLOROPLASTIC"/>
    <property type="match status" value="1"/>
</dbReference>
<protein>
    <submittedName>
        <fullName evidence="2">Uncharacterized protein</fullName>
    </submittedName>
</protein>